<dbReference type="SUPFAM" id="SSF53383">
    <property type="entry name" value="PLP-dependent transferases"/>
    <property type="match status" value="1"/>
</dbReference>
<dbReference type="PANTHER" id="PTHR43510">
    <property type="entry name" value="AMINOTRANSFERASE FUNCTION, HYPOTHETICAL (EUROFUNG)"/>
    <property type="match status" value="1"/>
</dbReference>
<dbReference type="InterPro" id="IPR015421">
    <property type="entry name" value="PyrdxlP-dep_Trfase_major"/>
</dbReference>
<dbReference type="PANTHER" id="PTHR43510:SF1">
    <property type="entry name" value="AMINOTRANSFERASE FUNCTION, HYPOTHETICAL (EUROFUNG)"/>
    <property type="match status" value="1"/>
</dbReference>
<accession>A0AAJ0DHV5</accession>
<organism evidence="2 3">
    <name type="scientific">Extremus antarcticus</name>
    <dbReference type="NCBI Taxonomy" id="702011"/>
    <lineage>
        <taxon>Eukaryota</taxon>
        <taxon>Fungi</taxon>
        <taxon>Dikarya</taxon>
        <taxon>Ascomycota</taxon>
        <taxon>Pezizomycotina</taxon>
        <taxon>Dothideomycetes</taxon>
        <taxon>Dothideomycetidae</taxon>
        <taxon>Mycosphaerellales</taxon>
        <taxon>Extremaceae</taxon>
        <taxon>Extremus</taxon>
    </lineage>
</organism>
<dbReference type="InterPro" id="IPR004839">
    <property type="entry name" value="Aminotransferase_I/II_large"/>
</dbReference>
<dbReference type="EMBL" id="JAWDJX010000012">
    <property type="protein sequence ID" value="KAK3054350.1"/>
    <property type="molecule type" value="Genomic_DNA"/>
</dbReference>
<dbReference type="Gene3D" id="3.40.640.10">
    <property type="entry name" value="Type I PLP-dependent aspartate aminotransferase-like (Major domain)"/>
    <property type="match status" value="1"/>
</dbReference>
<name>A0AAJ0DHV5_9PEZI</name>
<dbReference type="CDD" id="cd00609">
    <property type="entry name" value="AAT_like"/>
    <property type="match status" value="1"/>
</dbReference>
<proteinExistence type="predicted"/>
<keyword evidence="3" id="KW-1185">Reference proteome</keyword>
<evidence type="ECO:0000259" key="1">
    <source>
        <dbReference type="Pfam" id="PF00155"/>
    </source>
</evidence>
<dbReference type="GO" id="GO:0030170">
    <property type="term" value="F:pyridoxal phosphate binding"/>
    <property type="evidence" value="ECO:0007669"/>
    <property type="project" value="InterPro"/>
</dbReference>
<dbReference type="AlphaFoldDB" id="A0AAJ0DHV5"/>
<dbReference type="Gene3D" id="3.90.1150.10">
    <property type="entry name" value="Aspartate Aminotransferase, domain 1"/>
    <property type="match status" value="1"/>
</dbReference>
<evidence type="ECO:0000313" key="3">
    <source>
        <dbReference type="Proteomes" id="UP001271007"/>
    </source>
</evidence>
<protein>
    <recommendedName>
        <fullName evidence="1">Aminotransferase class I/classII large domain-containing protein</fullName>
    </recommendedName>
</protein>
<dbReference type="InterPro" id="IPR015424">
    <property type="entry name" value="PyrdxlP-dep_Trfase"/>
</dbReference>
<comment type="caution">
    <text evidence="2">The sequence shown here is derived from an EMBL/GenBank/DDBJ whole genome shotgun (WGS) entry which is preliminary data.</text>
</comment>
<dbReference type="InterPro" id="IPR015422">
    <property type="entry name" value="PyrdxlP-dep_Trfase_small"/>
</dbReference>
<dbReference type="Pfam" id="PF00155">
    <property type="entry name" value="Aminotran_1_2"/>
    <property type="match status" value="1"/>
</dbReference>
<dbReference type="Proteomes" id="UP001271007">
    <property type="component" value="Unassembled WGS sequence"/>
</dbReference>
<feature type="domain" description="Aminotransferase class I/classII large" evidence="1">
    <location>
        <begin position="50"/>
        <end position="383"/>
    </location>
</feature>
<sequence>MNTIPDFELAKWAEHDHNGKATLLAAGSRGPGMTLKELIAISSDPDATAAALQFDNIKLIPQVASAGKVTNRLATFYPSAEPPIQHSDILLAHGCTGANSMVIQALVNTGDHVISTFPTYTPLFELARGLGAELSFLGLKQENEWAVDLEKLESLITPSTKMLILNNPNNPTGSVTSTSQQRKIVEIAAKHNLILLCDEIFRPLYHTDDKPTSYLEHSSSSYNRIVVTGSLSKCWGFAGVRVGWAATTNPELRKAMHRVREWILQDVSEMDKVVAAEILSLRCHPKILEKNLGIIRENRETLRKFLDDNKGKTSCHLPTGGSTAFIRFLGGDGQPVDDLEFGKGLLEETGVLISPGQLGFGRQGDQGALKGYVRMHMCIPPEKYRGAIAGFEKFLGSERFAKL</sequence>
<gene>
    <name evidence="2" type="ORF">LTR09_004618</name>
</gene>
<reference evidence="2" key="1">
    <citation type="submission" date="2023-04" db="EMBL/GenBank/DDBJ databases">
        <title>Black Yeasts Isolated from many extreme environments.</title>
        <authorList>
            <person name="Coleine C."/>
            <person name="Stajich J.E."/>
            <person name="Selbmann L."/>
        </authorList>
    </citation>
    <scope>NUCLEOTIDE SEQUENCE</scope>
    <source>
        <strain evidence="2">CCFEE 5312</strain>
    </source>
</reference>
<evidence type="ECO:0000313" key="2">
    <source>
        <dbReference type="EMBL" id="KAK3054350.1"/>
    </source>
</evidence>